<feature type="region of interest" description="Disordered" evidence="1">
    <location>
        <begin position="144"/>
        <end position="165"/>
    </location>
</feature>
<reference evidence="2 3" key="1">
    <citation type="submission" date="2022-12" db="EMBL/GenBank/DDBJ databases">
        <title>HUAS 3-15.</title>
        <authorList>
            <person name="Mo P."/>
        </authorList>
    </citation>
    <scope>NUCLEOTIDE SEQUENCE [LARGE SCALE GENOMIC DNA]</scope>
    <source>
        <strain evidence="2 3">HUAS 3-15</strain>
        <plasmid evidence="2 3">punmamed3</plasmid>
    </source>
</reference>
<dbReference type="EMBL" id="CP115452">
    <property type="protein sequence ID" value="WBP92123.1"/>
    <property type="molecule type" value="Genomic_DNA"/>
</dbReference>
<dbReference type="Proteomes" id="UP001212821">
    <property type="component" value="Plasmid punmamed3"/>
</dbReference>
<protein>
    <submittedName>
        <fullName evidence="2">Uncharacterized protein</fullName>
    </submittedName>
</protein>
<evidence type="ECO:0000313" key="2">
    <source>
        <dbReference type="EMBL" id="WBP92123.1"/>
    </source>
</evidence>
<evidence type="ECO:0000313" key="3">
    <source>
        <dbReference type="Proteomes" id="UP001212821"/>
    </source>
</evidence>
<name>A0ABY7QH91_9ACTN</name>
<accession>A0ABY7QH91</accession>
<dbReference type="RefSeq" id="WP_270151837.1">
    <property type="nucleotide sequence ID" value="NZ_CP115452.1"/>
</dbReference>
<dbReference type="Gene3D" id="1.25.10.10">
    <property type="entry name" value="Leucine-rich Repeat Variant"/>
    <property type="match status" value="1"/>
</dbReference>
<keyword evidence="3" id="KW-1185">Reference proteome</keyword>
<evidence type="ECO:0000256" key="1">
    <source>
        <dbReference type="SAM" id="MobiDB-lite"/>
    </source>
</evidence>
<geneLocation type="plasmid" evidence="2 3">
    <name>punmamed3</name>
</geneLocation>
<keyword evidence="2" id="KW-0614">Plasmid</keyword>
<organism evidence="2 3">
    <name type="scientific">Kitasatospora cathayae</name>
    <dbReference type="NCBI Taxonomy" id="3004092"/>
    <lineage>
        <taxon>Bacteria</taxon>
        <taxon>Bacillati</taxon>
        <taxon>Actinomycetota</taxon>
        <taxon>Actinomycetes</taxon>
        <taxon>Kitasatosporales</taxon>
        <taxon>Streptomycetaceae</taxon>
        <taxon>Kitasatospora</taxon>
    </lineage>
</organism>
<proteinExistence type="predicted"/>
<dbReference type="InterPro" id="IPR011989">
    <property type="entry name" value="ARM-like"/>
</dbReference>
<sequence length="165" mass="17852">MSSSPLTEAWLRGVAANPAAPSDVLLRLLAPEGRAAWPVLCGERALPSDVVEAVLKHPERAVRRAFARNRYADPGQRGRLVDDADSLVRAALAAGRRPHLGWTEVLPDAVLEALLTARDDEGGQVLTAAEIRQELEFSRQIPQSIPPGEMVHHPNPELRAQATGL</sequence>
<gene>
    <name evidence="2" type="ORF">O1G21_40605</name>
</gene>